<organism evidence="1 2">
    <name type="scientific">Dentiscutata heterogama</name>
    <dbReference type="NCBI Taxonomy" id="1316150"/>
    <lineage>
        <taxon>Eukaryota</taxon>
        <taxon>Fungi</taxon>
        <taxon>Fungi incertae sedis</taxon>
        <taxon>Mucoromycota</taxon>
        <taxon>Glomeromycotina</taxon>
        <taxon>Glomeromycetes</taxon>
        <taxon>Diversisporales</taxon>
        <taxon>Gigasporaceae</taxon>
        <taxon>Dentiscutata</taxon>
    </lineage>
</organism>
<proteinExistence type="predicted"/>
<name>A0ACA9KMT7_9GLOM</name>
<reference evidence="1" key="1">
    <citation type="submission" date="2021-06" db="EMBL/GenBank/DDBJ databases">
        <authorList>
            <person name="Kallberg Y."/>
            <person name="Tangrot J."/>
            <person name="Rosling A."/>
        </authorList>
    </citation>
    <scope>NUCLEOTIDE SEQUENCE</scope>
    <source>
        <strain evidence="1">IL203A</strain>
    </source>
</reference>
<evidence type="ECO:0000313" key="2">
    <source>
        <dbReference type="Proteomes" id="UP000789702"/>
    </source>
</evidence>
<keyword evidence="2" id="KW-1185">Reference proteome</keyword>
<comment type="caution">
    <text evidence="1">The sequence shown here is derived from an EMBL/GenBank/DDBJ whole genome shotgun (WGS) entry which is preliminary data.</text>
</comment>
<accession>A0ACA9KMT7</accession>
<evidence type="ECO:0000313" key="1">
    <source>
        <dbReference type="EMBL" id="CAG8480805.1"/>
    </source>
</evidence>
<protein>
    <submittedName>
        <fullName evidence="1">5925_t:CDS:1</fullName>
    </submittedName>
</protein>
<feature type="non-terminal residue" evidence="1">
    <location>
        <position position="1"/>
    </location>
</feature>
<dbReference type="EMBL" id="CAJVPU010001444">
    <property type="protein sequence ID" value="CAG8480805.1"/>
    <property type="molecule type" value="Genomic_DNA"/>
</dbReference>
<gene>
    <name evidence="1" type="ORF">DHETER_LOCUS2119</name>
</gene>
<dbReference type="Proteomes" id="UP000789702">
    <property type="component" value="Unassembled WGS sequence"/>
</dbReference>
<sequence length="88" mass="10013">QLACRHKIDHASSVEHYGVMNNRPNTLAPKQENKLDLDSDKDKDSDEDSDAVLLKISFFLVLHFLLTSDSVQFLQEISGFAIEFIIFC</sequence>